<comment type="caution">
    <text evidence="4">The sequence shown here is derived from an EMBL/GenBank/DDBJ whole genome shotgun (WGS) entry which is preliminary data.</text>
</comment>
<feature type="binding site" evidence="3">
    <location>
        <position position="151"/>
    </location>
    <ligand>
        <name>ATP</name>
        <dbReference type="ChEBI" id="CHEBI:30616"/>
    </ligand>
</feature>
<dbReference type="GO" id="GO:0005737">
    <property type="term" value="C:cytoplasm"/>
    <property type="evidence" value="ECO:0007669"/>
    <property type="project" value="UniProtKB-SubCell"/>
</dbReference>
<dbReference type="AlphaFoldDB" id="A0A2V1N158"/>
<dbReference type="PANTHER" id="PTHR37825">
    <property type="entry name" value="TRNA(MET) CYTIDINE ACETATE LIGASE"/>
    <property type="match status" value="1"/>
</dbReference>
<dbReference type="Gene3D" id="3.40.50.620">
    <property type="entry name" value="HUPs"/>
    <property type="match status" value="1"/>
</dbReference>
<keyword evidence="1 3" id="KW-0436">Ligase</keyword>
<dbReference type="Proteomes" id="UP000245080">
    <property type="component" value="Unassembled WGS sequence"/>
</dbReference>
<dbReference type="InterPro" id="IPR008513">
    <property type="entry name" value="tRNA(Met)_cyd_acetate_ligase"/>
</dbReference>
<dbReference type="GO" id="GO:0000049">
    <property type="term" value="F:tRNA binding"/>
    <property type="evidence" value="ECO:0007669"/>
    <property type="project" value="UniProtKB-KW"/>
</dbReference>
<comment type="subcellular location">
    <subcellularLocation>
        <location evidence="3">Cytoplasm</location>
    </subcellularLocation>
</comment>
<evidence type="ECO:0000256" key="3">
    <source>
        <dbReference type="HAMAP-Rule" id="MF_01539"/>
    </source>
</evidence>
<dbReference type="EMBL" id="QCXQ01000001">
    <property type="protein sequence ID" value="PWG01021.1"/>
    <property type="molecule type" value="Genomic_DNA"/>
</dbReference>
<comment type="similarity">
    <text evidence="3">Belongs to the TmcAL family.</text>
</comment>
<protein>
    <recommendedName>
        <fullName evidence="3">tRNA(Met) cytidine acetate ligase</fullName>
        <ecNumber evidence="3">6.3.4.-</ecNumber>
    </recommendedName>
</protein>
<dbReference type="SUPFAM" id="SSF52374">
    <property type="entry name" value="Nucleotidylyl transferase"/>
    <property type="match status" value="1"/>
</dbReference>
<dbReference type="PANTHER" id="PTHR37825:SF1">
    <property type="entry name" value="TRNA(MET) CYTIDINE ACETATE LIGASE"/>
    <property type="match status" value="1"/>
</dbReference>
<keyword evidence="2 3" id="KW-0819">tRNA processing</keyword>
<evidence type="ECO:0000256" key="2">
    <source>
        <dbReference type="ARBA" id="ARBA00022694"/>
    </source>
</evidence>
<dbReference type="HAMAP" id="MF_01539">
    <property type="entry name" value="TmcAL"/>
    <property type="match status" value="1"/>
</dbReference>
<organism evidence="4 5">
    <name type="scientific">Levilactobacillus bambusae</name>
    <dbReference type="NCBI Taxonomy" id="2024736"/>
    <lineage>
        <taxon>Bacteria</taxon>
        <taxon>Bacillati</taxon>
        <taxon>Bacillota</taxon>
        <taxon>Bacilli</taxon>
        <taxon>Lactobacillales</taxon>
        <taxon>Lactobacillaceae</taxon>
        <taxon>Levilactobacillus</taxon>
    </lineage>
</organism>
<dbReference type="Pfam" id="PF05636">
    <property type="entry name" value="HIGH_NTase1"/>
    <property type="match status" value="1"/>
</dbReference>
<comment type="catalytic activity">
    <reaction evidence="3">
        <text>cytidine(34) in elongator tRNA(Met) + acetate + ATP = N(4)-acetylcytidine(34) in elongator tRNA(Met) + AMP + diphosphate</text>
        <dbReference type="Rhea" id="RHEA:58144"/>
        <dbReference type="Rhea" id="RHEA-COMP:10693"/>
        <dbReference type="Rhea" id="RHEA-COMP:10694"/>
        <dbReference type="ChEBI" id="CHEBI:30089"/>
        <dbReference type="ChEBI" id="CHEBI:30616"/>
        <dbReference type="ChEBI" id="CHEBI:33019"/>
        <dbReference type="ChEBI" id="CHEBI:74900"/>
        <dbReference type="ChEBI" id="CHEBI:82748"/>
        <dbReference type="ChEBI" id="CHEBI:456215"/>
    </reaction>
</comment>
<reference evidence="4 5" key="1">
    <citation type="journal article" date="2018" name="Int. J. Syst. Evol. Microbiol.">
        <title>Lactobacillus bambusae sp. nov., isolated from a traditional fermented Ma-bamboo shoots of Taiwan.</title>
        <authorList>
            <person name="Wang L.-T."/>
        </authorList>
    </citation>
    <scope>NUCLEOTIDE SEQUENCE [LARGE SCALE GENOMIC DNA]</scope>
    <source>
        <strain evidence="4 5">BS-W1</strain>
    </source>
</reference>
<dbReference type="InterPro" id="IPR014729">
    <property type="entry name" value="Rossmann-like_a/b/a_fold"/>
</dbReference>
<keyword evidence="3" id="KW-0820">tRNA-binding</keyword>
<keyword evidence="3" id="KW-0963">Cytoplasm</keyword>
<keyword evidence="4" id="KW-0808">Transferase</keyword>
<feature type="binding site" evidence="3">
    <location>
        <position position="102"/>
    </location>
    <ligand>
        <name>ATP</name>
        <dbReference type="ChEBI" id="CHEBI:30616"/>
    </ligand>
</feature>
<comment type="function">
    <text evidence="3">Catalyzes the formation of N(4)-acetylcytidine (ac(4)C) at the wobble position of elongator tRNA(Met), using acetate and ATP as substrates. First activates an acetate ion to form acetyladenylate (Ac-AMP) and then transfers the acetyl group to tRNA to form ac(4)C34.</text>
</comment>
<dbReference type="GO" id="GO:0016879">
    <property type="term" value="F:ligase activity, forming carbon-nitrogen bonds"/>
    <property type="evidence" value="ECO:0007669"/>
    <property type="project" value="UniProtKB-UniRule"/>
</dbReference>
<dbReference type="GO" id="GO:0005524">
    <property type="term" value="F:ATP binding"/>
    <property type="evidence" value="ECO:0007669"/>
    <property type="project" value="UniProtKB-KW"/>
</dbReference>
<comment type="caution">
    <text evidence="3">Lacks conserved residue(s) required for the propagation of feature annotation.</text>
</comment>
<dbReference type="RefSeq" id="WP_109249734.1">
    <property type="nucleotide sequence ID" value="NZ_QCXQ01000001.1"/>
</dbReference>
<sequence length="380" mass="43325">MLHAVGIVAEYNPFHNGHRYQLLRAKEITGADVTIAIMSSNWLQRGEPALLDKWDRTKLALQNGVDLVIELPVQFAVQPAHRFAMGGVQLAAAINCDWLAYGAEHPEIDMMNLVMEQPRQSDFFRRFDQTYAAQYDRFLQAATGIRLTDSNDILAFAYAQANQQLGSPLHLVPVKREQSRHRDPTIERSTSVASGTAIRRAAFKQRWDTVGRVVPEATLNALQQKSGITWADFWPQLQSGLGITNVNRLRDFYMMTEGIEFRLQREARRSTNFDQFMQRVKTKRYTYTRLQRQAVYALLQLTPDEMIGSATLLRVLGFNDTGRAYLHQEKKRTGLPLITQLSPALVDGEYQAEYRAGLMRQMVTGVEQDLHRHPIYAASL</sequence>
<keyword evidence="3" id="KW-0067">ATP-binding</keyword>
<dbReference type="EC" id="6.3.4.-" evidence="3"/>
<accession>A0A2V1N158</accession>
<gene>
    <name evidence="3" type="primary">tmcAL</name>
    <name evidence="4" type="ORF">DCM90_02275</name>
</gene>
<dbReference type="GO" id="GO:0016740">
    <property type="term" value="F:transferase activity"/>
    <property type="evidence" value="ECO:0007669"/>
    <property type="project" value="UniProtKB-KW"/>
</dbReference>
<feature type="binding site" evidence="3">
    <location>
        <begin position="8"/>
        <end position="21"/>
    </location>
    <ligand>
        <name>ATP</name>
        <dbReference type="ChEBI" id="CHEBI:30616"/>
    </ligand>
</feature>
<dbReference type="NCBIfam" id="NF010191">
    <property type="entry name" value="PRK13670.1"/>
    <property type="match status" value="1"/>
</dbReference>
<evidence type="ECO:0000313" key="5">
    <source>
        <dbReference type="Proteomes" id="UP000245080"/>
    </source>
</evidence>
<keyword evidence="5" id="KW-1185">Reference proteome</keyword>
<feature type="binding site" evidence="3">
    <location>
        <position position="176"/>
    </location>
    <ligand>
        <name>ATP</name>
        <dbReference type="ChEBI" id="CHEBI:30616"/>
    </ligand>
</feature>
<keyword evidence="3" id="KW-0694">RNA-binding</keyword>
<proteinExistence type="inferred from homology"/>
<dbReference type="OrthoDB" id="9769796at2"/>
<keyword evidence="3" id="KW-0547">Nucleotide-binding</keyword>
<name>A0A2V1N158_9LACO</name>
<evidence type="ECO:0000256" key="1">
    <source>
        <dbReference type="ARBA" id="ARBA00022598"/>
    </source>
</evidence>
<evidence type="ECO:0000313" key="4">
    <source>
        <dbReference type="EMBL" id="PWG01021.1"/>
    </source>
</evidence>
<dbReference type="GO" id="GO:0006400">
    <property type="term" value="P:tRNA modification"/>
    <property type="evidence" value="ECO:0007669"/>
    <property type="project" value="UniProtKB-UniRule"/>
</dbReference>